<evidence type="ECO:0000313" key="3">
    <source>
        <dbReference type="Proteomes" id="UP000789508"/>
    </source>
</evidence>
<organism evidence="2 3">
    <name type="scientific">Ambispora leptoticha</name>
    <dbReference type="NCBI Taxonomy" id="144679"/>
    <lineage>
        <taxon>Eukaryota</taxon>
        <taxon>Fungi</taxon>
        <taxon>Fungi incertae sedis</taxon>
        <taxon>Mucoromycota</taxon>
        <taxon>Glomeromycotina</taxon>
        <taxon>Glomeromycetes</taxon>
        <taxon>Archaeosporales</taxon>
        <taxon>Ambisporaceae</taxon>
        <taxon>Ambispora</taxon>
    </lineage>
</organism>
<dbReference type="EMBL" id="CAJVPS010000221">
    <property type="protein sequence ID" value="CAG8466596.1"/>
    <property type="molecule type" value="Genomic_DNA"/>
</dbReference>
<dbReference type="AlphaFoldDB" id="A0A9N8W0D6"/>
<evidence type="ECO:0000313" key="2">
    <source>
        <dbReference type="EMBL" id="CAG8466596.1"/>
    </source>
</evidence>
<name>A0A9N8W0D6_9GLOM</name>
<proteinExistence type="predicted"/>
<evidence type="ECO:0000256" key="1">
    <source>
        <dbReference type="SAM" id="MobiDB-lite"/>
    </source>
</evidence>
<protein>
    <submittedName>
        <fullName evidence="2">5502_t:CDS:1</fullName>
    </submittedName>
</protein>
<sequence length="463" mass="51924">MLSKIKTWVPPFGRLLQSIGAKELKPNTSPSNAVSRSLGSNQRPLIEIQQQRYPAQAPQQIHTHEKLWLREFISEKIPIVKAFSPFPPPLTLVGCNKPATSKLLFGGTTRTFAANNLAFERFLPGHGFAFGRQRSFCSAPQTMVAHFANNGGNLLQVVGKSFYVAAKKNNASFLQSNVQNNNEKPQIVNSNKIVKTTTTPAKKTESLQPLSPIKSIGLVDIIQQQQKGSESNEAKVIHSVYLKETIERDTTEKKILEEMITSVDDNVQVYISFNMNLKIGSLKSKSGITLDPSFIQTYDNVIKRQHQVILDILEKLSRLNKVLDIQFLDFELRVVFPRGMDIKKVRELLTSLGIDLDDPVLSLSISKNVAKSLDNINQSSIQNLAEQTMNSNNNNKRSERPLTLPFAHPSNLQSHRETSKKRSSSSYGNSTLDQTQNLNFNNVNDDHSLEIHDFLKEVNEFSS</sequence>
<dbReference type="OrthoDB" id="2363028at2759"/>
<dbReference type="Proteomes" id="UP000789508">
    <property type="component" value="Unassembled WGS sequence"/>
</dbReference>
<feature type="region of interest" description="Disordered" evidence="1">
    <location>
        <begin position="390"/>
        <end position="441"/>
    </location>
</feature>
<reference evidence="2" key="1">
    <citation type="submission" date="2021-06" db="EMBL/GenBank/DDBJ databases">
        <authorList>
            <person name="Kallberg Y."/>
            <person name="Tangrot J."/>
            <person name="Rosling A."/>
        </authorList>
    </citation>
    <scope>NUCLEOTIDE SEQUENCE</scope>
    <source>
        <strain evidence="2">FL130A</strain>
    </source>
</reference>
<accession>A0A9N8W0D6</accession>
<gene>
    <name evidence="2" type="ORF">ALEPTO_LOCUS1808</name>
</gene>
<feature type="compositionally biased region" description="Polar residues" evidence="1">
    <location>
        <begin position="427"/>
        <end position="441"/>
    </location>
</feature>
<keyword evidence="3" id="KW-1185">Reference proteome</keyword>
<comment type="caution">
    <text evidence="2">The sequence shown here is derived from an EMBL/GenBank/DDBJ whole genome shotgun (WGS) entry which is preliminary data.</text>
</comment>